<reference evidence="2" key="1">
    <citation type="journal article" date="2021" name="bioRxiv">
        <title>Whole Genome Assembly and Annotation of Northern Wild Rice, Zizania palustris L., Supports a Whole Genome Duplication in the Zizania Genus.</title>
        <authorList>
            <person name="Haas M."/>
            <person name="Kono T."/>
            <person name="Macchietto M."/>
            <person name="Millas R."/>
            <person name="McGilp L."/>
            <person name="Shao M."/>
            <person name="Duquette J."/>
            <person name="Hirsch C.N."/>
            <person name="Kimball J."/>
        </authorList>
    </citation>
    <scope>NUCLEOTIDE SEQUENCE</scope>
    <source>
        <tissue evidence="2">Fresh leaf tissue</tissue>
    </source>
</reference>
<organism evidence="2 3">
    <name type="scientific">Zizania palustris</name>
    <name type="common">Northern wild rice</name>
    <dbReference type="NCBI Taxonomy" id="103762"/>
    <lineage>
        <taxon>Eukaryota</taxon>
        <taxon>Viridiplantae</taxon>
        <taxon>Streptophyta</taxon>
        <taxon>Embryophyta</taxon>
        <taxon>Tracheophyta</taxon>
        <taxon>Spermatophyta</taxon>
        <taxon>Magnoliopsida</taxon>
        <taxon>Liliopsida</taxon>
        <taxon>Poales</taxon>
        <taxon>Poaceae</taxon>
        <taxon>BOP clade</taxon>
        <taxon>Oryzoideae</taxon>
        <taxon>Oryzeae</taxon>
        <taxon>Zizaniinae</taxon>
        <taxon>Zizania</taxon>
    </lineage>
</organism>
<keyword evidence="1" id="KW-0472">Membrane</keyword>
<evidence type="ECO:0000313" key="2">
    <source>
        <dbReference type="EMBL" id="KAG8096853.1"/>
    </source>
</evidence>
<keyword evidence="1" id="KW-0812">Transmembrane</keyword>
<sequence>MELNSVLFIISQMCLLHFAFLQFSCHWHSGNLFYQLLHDIQSLLFEWFCWRMLDLYAALLIFPYYVPVYFTSLTCIYLSSPLRIKYSISQSQNNYERVHIISS</sequence>
<keyword evidence="3" id="KW-1185">Reference proteome</keyword>
<feature type="transmembrane region" description="Helical" evidence="1">
    <location>
        <begin position="55"/>
        <end position="78"/>
    </location>
</feature>
<dbReference type="AlphaFoldDB" id="A0A8J6C1F5"/>
<gene>
    <name evidence="2" type="ORF">GUJ93_ZPchr0013g34380</name>
</gene>
<dbReference type="Proteomes" id="UP000729402">
    <property type="component" value="Unassembled WGS sequence"/>
</dbReference>
<name>A0A8J6C1F5_ZIZPA</name>
<evidence type="ECO:0000256" key="1">
    <source>
        <dbReference type="SAM" id="Phobius"/>
    </source>
</evidence>
<keyword evidence="1" id="KW-1133">Transmembrane helix</keyword>
<comment type="caution">
    <text evidence="2">The sequence shown here is derived from an EMBL/GenBank/DDBJ whole genome shotgun (WGS) entry which is preliminary data.</text>
</comment>
<protein>
    <submittedName>
        <fullName evidence="2">Uncharacterized protein</fullName>
    </submittedName>
</protein>
<accession>A0A8J6C1F5</accession>
<dbReference type="EMBL" id="JAAALK010000079">
    <property type="protein sequence ID" value="KAG8096853.1"/>
    <property type="molecule type" value="Genomic_DNA"/>
</dbReference>
<evidence type="ECO:0000313" key="3">
    <source>
        <dbReference type="Proteomes" id="UP000729402"/>
    </source>
</evidence>
<proteinExistence type="predicted"/>
<reference evidence="2" key="2">
    <citation type="submission" date="2021-02" db="EMBL/GenBank/DDBJ databases">
        <authorList>
            <person name="Kimball J.A."/>
            <person name="Haas M.W."/>
            <person name="Macchietto M."/>
            <person name="Kono T."/>
            <person name="Duquette J."/>
            <person name="Shao M."/>
        </authorList>
    </citation>
    <scope>NUCLEOTIDE SEQUENCE</scope>
    <source>
        <tissue evidence="2">Fresh leaf tissue</tissue>
    </source>
</reference>